<feature type="region of interest" description="Disordered" evidence="1">
    <location>
        <begin position="253"/>
        <end position="287"/>
    </location>
</feature>
<keyword evidence="3" id="KW-1185">Reference proteome</keyword>
<protein>
    <submittedName>
        <fullName evidence="2">Uncharacterized protein</fullName>
    </submittedName>
</protein>
<dbReference type="AlphaFoldDB" id="A0AAD2D8L9"/>
<organism evidence="2 3">
    <name type="scientific">Euplotes crassus</name>
    <dbReference type="NCBI Taxonomy" id="5936"/>
    <lineage>
        <taxon>Eukaryota</taxon>
        <taxon>Sar</taxon>
        <taxon>Alveolata</taxon>
        <taxon>Ciliophora</taxon>
        <taxon>Intramacronucleata</taxon>
        <taxon>Spirotrichea</taxon>
        <taxon>Hypotrichia</taxon>
        <taxon>Euplotida</taxon>
        <taxon>Euplotidae</taxon>
        <taxon>Moneuplotes</taxon>
    </lineage>
</organism>
<proteinExistence type="predicted"/>
<accession>A0AAD2D8L9</accession>
<dbReference type="EMBL" id="CAMPGE010027783">
    <property type="protein sequence ID" value="CAI2385384.1"/>
    <property type="molecule type" value="Genomic_DNA"/>
</dbReference>
<name>A0AAD2D8L9_EUPCR</name>
<dbReference type="Proteomes" id="UP001295684">
    <property type="component" value="Unassembled WGS sequence"/>
</dbReference>
<evidence type="ECO:0000313" key="2">
    <source>
        <dbReference type="EMBL" id="CAI2385384.1"/>
    </source>
</evidence>
<evidence type="ECO:0000256" key="1">
    <source>
        <dbReference type="SAM" id="MobiDB-lite"/>
    </source>
</evidence>
<sequence length="789" mass="92272">MEGERVLGHQTSYDPDHEIVPGLKLGAYCDLCKIVVNTDSYDPQTWLKAQKLLMSLKNEMENDYSIIDLVNPFRDKYFKEKDPGEFDNNTFFLQLRELYDVAQVAVWILNEYYAESWHIPDPTERAELFQSLIFFINAHHQFFLDDRLNLLRNICKLAGRLCRVGWNDSKVYEDSIQAMTEGYYSDTEFELTSILMIYFKELMLEMQRKVSSVDTKTFRIIYMTDIFIASFQYFDETRRKFLEEKLSRIEEQNPNDISITTDGDIDSMLKPSEQEDEEVKSEEGNSNSFDPINRSLRHVMYALESLIECITYDFTCMYPEEASDDFKVIVLLRTKTINETRTSKWKALLSDSFCRDIFWFYQILVENSYYIEAEGTMKLIQIISRIRPNFGGKDGIMTYKSMICEFCKEIFIKKLGLKKPPILLKFCQMISSLYKCINIFEGSDPEGFLELAKDFTLDLLKQSEDEVPFSCIYYIIKFWTNTTFKCVSSNPQFGLNSNSNLRNIAIIFEAYVSYLAKTQEVDGFKSSVQVEEKIAPIPILIKAEPQESLKFMFSNLDVIENLFIQNVLNYKNYLPRNEIDLEESEFWEIDNIKSASWIILISAEMLKAHEKVIHRKVLMSKNKAEVVADSLRELSIDECETKISQVSELCCKVFNLMNKLKGVQSQILKFSKKTVDDYMILERSFLFFINDFCYIYFLCESNKDGLEIILNKIADEMELENPSKVISYVTDKLIDNLANFTDFVIRKQTKETLSNLKIGLINYEQYDQNDLVVYIQNQLICHADSDDEV</sequence>
<reference evidence="2" key="1">
    <citation type="submission" date="2023-07" db="EMBL/GenBank/DDBJ databases">
        <authorList>
            <consortium name="AG Swart"/>
            <person name="Singh M."/>
            <person name="Singh A."/>
            <person name="Seah K."/>
            <person name="Emmerich C."/>
        </authorList>
    </citation>
    <scope>NUCLEOTIDE SEQUENCE</scope>
    <source>
        <strain evidence="2">DP1</strain>
    </source>
</reference>
<gene>
    <name evidence="2" type="ORF">ECRASSUSDP1_LOCUS26944</name>
</gene>
<comment type="caution">
    <text evidence="2">The sequence shown here is derived from an EMBL/GenBank/DDBJ whole genome shotgun (WGS) entry which is preliminary data.</text>
</comment>
<evidence type="ECO:0000313" key="3">
    <source>
        <dbReference type="Proteomes" id="UP001295684"/>
    </source>
</evidence>